<dbReference type="Pfam" id="PF00805">
    <property type="entry name" value="Pentapeptide"/>
    <property type="match status" value="1"/>
</dbReference>
<name>A0A2S0IDJ7_9BURK</name>
<evidence type="ECO:0000313" key="2">
    <source>
        <dbReference type="EMBL" id="AVJ30048.1"/>
    </source>
</evidence>
<feature type="region of interest" description="Disordered" evidence="1">
    <location>
        <begin position="26"/>
        <end position="72"/>
    </location>
</feature>
<proteinExistence type="predicted"/>
<evidence type="ECO:0000256" key="1">
    <source>
        <dbReference type="SAM" id="MobiDB-lite"/>
    </source>
</evidence>
<keyword evidence="3" id="KW-1185">Reference proteome</keyword>
<dbReference type="InterPro" id="IPR001646">
    <property type="entry name" value="5peptide_repeat"/>
</dbReference>
<dbReference type="Gene3D" id="2.160.20.80">
    <property type="entry name" value="E3 ubiquitin-protein ligase SopA"/>
    <property type="match status" value="1"/>
</dbReference>
<reference evidence="2 3" key="1">
    <citation type="submission" date="2017-09" db="EMBL/GenBank/DDBJ databases">
        <title>Genomic, metabolic, and phenotypic characteristics of bacterial isolates from the natural microbiome of the model nematode Caenorhabditis elegans.</title>
        <authorList>
            <person name="Zimmermann J."/>
            <person name="Obeng N."/>
            <person name="Yang W."/>
            <person name="Obeng O."/>
            <person name="Kissoyan K."/>
            <person name="Pees B."/>
            <person name="Dirksen P."/>
            <person name="Hoppner M."/>
            <person name="Franke A."/>
            <person name="Rosenstiel P."/>
            <person name="Leippe M."/>
            <person name="Dierking K."/>
            <person name="Kaleta C."/>
            <person name="Schulenburg H."/>
        </authorList>
    </citation>
    <scope>NUCLEOTIDE SEQUENCE [LARGE SCALE GENOMIC DNA]</scope>
    <source>
        <strain evidence="2 3">MYb73</strain>
    </source>
</reference>
<sequence length="72" mass="7946">MRRARLRQARLRQAILRQADLRQADLRRARRQSNAPPAVPDQPCGSAISRPALAVSSSRSLKRATASANTRA</sequence>
<evidence type="ECO:0000313" key="3">
    <source>
        <dbReference type="Proteomes" id="UP000239477"/>
    </source>
</evidence>
<gene>
    <name evidence="2" type="ORF">CLM73_24745</name>
</gene>
<dbReference type="AlphaFoldDB" id="A0A2S0IDJ7"/>
<dbReference type="SUPFAM" id="SSF141571">
    <property type="entry name" value="Pentapeptide repeat-like"/>
    <property type="match status" value="1"/>
</dbReference>
<organism evidence="2 3">
    <name type="scientific">Achromobacter spanius</name>
    <dbReference type="NCBI Taxonomy" id="217203"/>
    <lineage>
        <taxon>Bacteria</taxon>
        <taxon>Pseudomonadati</taxon>
        <taxon>Pseudomonadota</taxon>
        <taxon>Betaproteobacteria</taxon>
        <taxon>Burkholderiales</taxon>
        <taxon>Alcaligenaceae</taxon>
        <taxon>Achromobacter</taxon>
    </lineage>
</organism>
<accession>A0A2S0IDJ7</accession>
<dbReference type="EMBL" id="CP023270">
    <property type="protein sequence ID" value="AVJ30048.1"/>
    <property type="molecule type" value="Genomic_DNA"/>
</dbReference>
<dbReference type="Proteomes" id="UP000239477">
    <property type="component" value="Chromosome"/>
</dbReference>
<protein>
    <submittedName>
        <fullName evidence="2">Uncharacterized protein</fullName>
    </submittedName>
</protein>
<dbReference type="RefSeq" id="WP_105240682.1">
    <property type="nucleotide sequence ID" value="NZ_CP023270.1"/>
</dbReference>